<name>A0A1I1EBD3_NATHA</name>
<dbReference type="GO" id="GO:0016787">
    <property type="term" value="F:hydrolase activity"/>
    <property type="evidence" value="ECO:0007669"/>
    <property type="project" value="UniProtKB-KW"/>
</dbReference>
<keyword evidence="3" id="KW-1185">Reference proteome</keyword>
<evidence type="ECO:0000313" key="2">
    <source>
        <dbReference type="EMBL" id="SFB82320.1"/>
    </source>
</evidence>
<feature type="transmembrane region" description="Helical" evidence="1">
    <location>
        <begin position="92"/>
        <end position="109"/>
    </location>
</feature>
<proteinExistence type="predicted"/>
<feature type="transmembrane region" description="Helical" evidence="1">
    <location>
        <begin position="198"/>
        <end position="217"/>
    </location>
</feature>
<dbReference type="EMBL" id="FOKW01000002">
    <property type="protein sequence ID" value="SFB82320.1"/>
    <property type="molecule type" value="Genomic_DNA"/>
</dbReference>
<sequence>MPSTTVHAGFALLLAAGLWRGVLDRRVVAVLLALVAFPEIDSAAGLWLDGAHRALLHNLTLPLLAGLWLYWDTRYRDSERSWLRGRWGQRGVTVAWVALFVHVFAHALLDYAHLEGINAFYPVYDRFLRLEGELALSTTDGIVQTFVDVDVGADGGEVTDVGATGTTADTHVANPVEPSDTVEEPDEPVERLFPVAESGWQLFLVLAGPFVLVARRFQKRRDEA</sequence>
<keyword evidence="1" id="KW-1133">Transmembrane helix</keyword>
<dbReference type="OrthoDB" id="252570at2157"/>
<dbReference type="Proteomes" id="UP000199161">
    <property type="component" value="Unassembled WGS sequence"/>
</dbReference>
<gene>
    <name evidence="2" type="ORF">SAMN05444422_102218</name>
</gene>
<organism evidence="2 3">
    <name type="scientific">Natronobacterium haloterrestre</name>
    <name type="common">Halobiforma haloterrestris</name>
    <dbReference type="NCBI Taxonomy" id="148448"/>
    <lineage>
        <taxon>Archaea</taxon>
        <taxon>Methanobacteriati</taxon>
        <taxon>Methanobacteriota</taxon>
        <taxon>Stenosarchaea group</taxon>
        <taxon>Halobacteria</taxon>
        <taxon>Halobacteriales</taxon>
        <taxon>Natrialbaceae</taxon>
        <taxon>Natronobacterium</taxon>
    </lineage>
</organism>
<accession>A0A1I1EBD3</accession>
<feature type="transmembrane region" description="Helical" evidence="1">
    <location>
        <begin position="6"/>
        <end position="23"/>
    </location>
</feature>
<keyword evidence="1" id="KW-0472">Membrane</keyword>
<reference evidence="3" key="1">
    <citation type="submission" date="2016-10" db="EMBL/GenBank/DDBJ databases">
        <authorList>
            <person name="Varghese N."/>
            <person name="Submissions S."/>
        </authorList>
    </citation>
    <scope>NUCLEOTIDE SEQUENCE [LARGE SCALE GENOMIC DNA]</scope>
    <source>
        <strain evidence="3">DSM 13078</strain>
    </source>
</reference>
<keyword evidence="2" id="KW-0378">Hydrolase</keyword>
<evidence type="ECO:0000256" key="1">
    <source>
        <dbReference type="SAM" id="Phobius"/>
    </source>
</evidence>
<keyword evidence="1" id="KW-0812">Transmembrane</keyword>
<feature type="transmembrane region" description="Helical" evidence="1">
    <location>
        <begin position="54"/>
        <end position="71"/>
    </location>
</feature>
<evidence type="ECO:0000313" key="3">
    <source>
        <dbReference type="Proteomes" id="UP000199161"/>
    </source>
</evidence>
<dbReference type="RefSeq" id="WP_089785944.1">
    <property type="nucleotide sequence ID" value="NZ_FOKW01000002.1"/>
</dbReference>
<protein>
    <submittedName>
        <fullName evidence="2">LexA-binding, inner membrane-associated putative hydrolase</fullName>
    </submittedName>
</protein>
<dbReference type="AlphaFoldDB" id="A0A1I1EBD3"/>
<feature type="transmembrane region" description="Helical" evidence="1">
    <location>
        <begin position="30"/>
        <end position="48"/>
    </location>
</feature>